<dbReference type="InterPro" id="IPR035649">
    <property type="entry name" value="EFG_V"/>
</dbReference>
<evidence type="ECO:0000256" key="6">
    <source>
        <dbReference type="ARBA" id="ARBA00024731"/>
    </source>
</evidence>
<dbReference type="PROSITE" id="PS51722">
    <property type="entry name" value="G_TR_2"/>
    <property type="match status" value="1"/>
</dbReference>
<protein>
    <recommendedName>
        <fullName evidence="1">Elongation factor G</fullName>
    </recommendedName>
</protein>
<dbReference type="NCBIfam" id="NF009381">
    <property type="entry name" value="PRK12740.1-5"/>
    <property type="match status" value="1"/>
</dbReference>
<dbReference type="Pfam" id="PF03764">
    <property type="entry name" value="EFG_IV"/>
    <property type="match status" value="1"/>
</dbReference>
<sequence length="682" mass="73988">MPDTQDIRTLALLGHSGSGKTTLIEQLLTLAGAIPQAGSVEKGTTVCDYDPLEKEHQHTAKLALAQLDQGEVRVQLLDTPGFPDFAGQAMAALDATETVVTVINPQNGIEISASRAMLWAQTRKLCRVVVVNRIDTERLDLPGLIEDLQSAFGRECLPINLPADGGRRVVDCFFSFAGDVTDFSSVSEAHQAIIEQIVEVDEGLTERYLNGEEIAPEILHDAFEQALRDAHLIPVLFTSARSGAGLKAFLDFVVRLAPSPFEGNPPLFERWPNGNSELAQPLRASHSPVEHVIAHVFKVEVDPYMGKIACLRILQGTITPESLLYVGDGRKPFKVTHLHRVQGKQLLSIAEAGPGEICAITKLDELFFGAVLHDAPEDALIHFKPLPLPHAVYGLAVRVKRRGEEQKLAEVLHRLAVEDPGLQVESDPTTHEVVIRGLGELHLGRVLERMNSQYKLEVESHPPTIPYRETITHGAEGHHRHKKQSGGAGQFGEVFLRVLPLGRGEGFRFKDEVKGGAIPGAFIPAVEKGVRAVLESGAIAGFPVQDIEVTVYDGKTHPVDGKEIAFVTAGRKAFLDAMKNARPVVLEPLVNLEILAPDYTYGDISGEISARRGQVTNTGNARAGMVAINARAPLSELSDFQGRLKALTGGQGSYTLAMSDYETAPPAVQQQLMAAFKPGEED</sequence>
<dbReference type="InterPro" id="IPR014721">
    <property type="entry name" value="Ribsml_uS5_D2-typ_fold_subgr"/>
</dbReference>
<dbReference type="Pfam" id="PF00009">
    <property type="entry name" value="GTP_EFTU"/>
    <property type="match status" value="1"/>
</dbReference>
<dbReference type="InterPro" id="IPR047872">
    <property type="entry name" value="EFG_IV"/>
</dbReference>
<keyword evidence="5" id="KW-0342">GTP-binding</keyword>
<dbReference type="PANTHER" id="PTHR43261">
    <property type="entry name" value="TRANSLATION ELONGATION FACTOR G-RELATED"/>
    <property type="match status" value="1"/>
</dbReference>
<dbReference type="SMART" id="SM00889">
    <property type="entry name" value="EFG_IV"/>
    <property type="match status" value="1"/>
</dbReference>
<evidence type="ECO:0000256" key="3">
    <source>
        <dbReference type="ARBA" id="ARBA00022768"/>
    </source>
</evidence>
<dbReference type="Proteomes" id="UP000778523">
    <property type="component" value="Unassembled WGS sequence"/>
</dbReference>
<keyword evidence="2" id="KW-0547">Nucleotide-binding</keyword>
<dbReference type="Gene3D" id="3.30.230.10">
    <property type="match status" value="1"/>
</dbReference>
<comment type="function">
    <text evidence="6">Catalyzes the GTP-dependent ribosomal translocation step during translation elongation. During this step, the ribosome changes from the pre-translocational (PRE) to the post-translocational (POST) state as the newly formed A-site-bound peptidyl-tRNA and P-site-bound deacylated tRNA move to the P and E sites, respectively. Catalyzes the coordinated movement of the two tRNA molecules, the mRNA and conformational changes in the ribosome.</text>
</comment>
<dbReference type="GO" id="GO:0003746">
    <property type="term" value="F:translation elongation factor activity"/>
    <property type="evidence" value="ECO:0007669"/>
    <property type="project" value="UniProtKB-KW"/>
</dbReference>
<gene>
    <name evidence="8" type="ORF">HJ583_006420</name>
</gene>
<keyword evidence="3 8" id="KW-0251">Elongation factor</keyword>
<dbReference type="SUPFAM" id="SSF54980">
    <property type="entry name" value="EF-G C-terminal domain-like"/>
    <property type="match status" value="2"/>
</dbReference>
<keyword evidence="9" id="KW-1185">Reference proteome</keyword>
<dbReference type="CDD" id="cd01434">
    <property type="entry name" value="EFG_mtEFG1_IV"/>
    <property type="match status" value="1"/>
</dbReference>
<evidence type="ECO:0000256" key="1">
    <source>
        <dbReference type="ARBA" id="ARBA00017872"/>
    </source>
</evidence>
<evidence type="ECO:0000313" key="8">
    <source>
        <dbReference type="EMBL" id="NSL54650.1"/>
    </source>
</evidence>
<evidence type="ECO:0000256" key="5">
    <source>
        <dbReference type="ARBA" id="ARBA00023134"/>
    </source>
</evidence>
<dbReference type="Pfam" id="PF00679">
    <property type="entry name" value="EFG_C"/>
    <property type="match status" value="1"/>
</dbReference>
<dbReference type="InterPro" id="IPR035647">
    <property type="entry name" value="EFG_III/V"/>
</dbReference>
<keyword evidence="4" id="KW-0648">Protein biosynthesis</keyword>
<dbReference type="PANTHER" id="PTHR43261:SF6">
    <property type="entry name" value="ELONGATION FACTOR G-LIKE PROTEIN"/>
    <property type="match status" value="1"/>
</dbReference>
<proteinExistence type="predicted"/>
<dbReference type="Pfam" id="PF14492">
    <property type="entry name" value="EFG_III"/>
    <property type="match status" value="1"/>
</dbReference>
<dbReference type="Gene3D" id="3.30.70.870">
    <property type="entry name" value="Elongation Factor G (Translational Gtpase), domain 3"/>
    <property type="match status" value="1"/>
</dbReference>
<dbReference type="RefSeq" id="WP_170021117.1">
    <property type="nucleotide sequence ID" value="NZ_JABCSC020000001.1"/>
</dbReference>
<dbReference type="InterPro" id="IPR005517">
    <property type="entry name" value="Transl_elong_EFG/EF2_IV"/>
</dbReference>
<evidence type="ECO:0000256" key="4">
    <source>
        <dbReference type="ARBA" id="ARBA00022917"/>
    </source>
</evidence>
<reference evidence="8 9" key="1">
    <citation type="submission" date="2020-06" db="EMBL/GenBank/DDBJ databases">
        <title>Draft genome of Uliginosibacterium sp. IMCC34675.</title>
        <authorList>
            <person name="Song J."/>
        </authorList>
    </citation>
    <scope>NUCLEOTIDE SEQUENCE [LARGE SCALE GENOMIC DNA]</scope>
    <source>
        <strain evidence="8 9">IMCC34675</strain>
    </source>
</reference>
<dbReference type="SUPFAM" id="SSF54211">
    <property type="entry name" value="Ribosomal protein S5 domain 2-like"/>
    <property type="match status" value="1"/>
</dbReference>
<evidence type="ECO:0000256" key="2">
    <source>
        <dbReference type="ARBA" id="ARBA00022741"/>
    </source>
</evidence>
<name>A0ABX2IDH9_9RHOO</name>
<comment type="caution">
    <text evidence="8">The sequence shown here is derived from an EMBL/GenBank/DDBJ whole genome shotgun (WGS) entry which is preliminary data.</text>
</comment>
<dbReference type="InterPro" id="IPR041095">
    <property type="entry name" value="EFG_II"/>
</dbReference>
<dbReference type="Gene3D" id="2.40.30.10">
    <property type="entry name" value="Translation factors"/>
    <property type="match status" value="1"/>
</dbReference>
<dbReference type="InterPro" id="IPR053905">
    <property type="entry name" value="EF-G-like_DII"/>
</dbReference>
<dbReference type="EMBL" id="JABCSC020000001">
    <property type="protein sequence ID" value="NSL54650.1"/>
    <property type="molecule type" value="Genomic_DNA"/>
</dbReference>
<dbReference type="CDD" id="cd03713">
    <property type="entry name" value="EFG_mtEFG_C"/>
    <property type="match status" value="1"/>
</dbReference>
<dbReference type="InterPro" id="IPR000640">
    <property type="entry name" value="EFG_V-like"/>
</dbReference>
<evidence type="ECO:0000259" key="7">
    <source>
        <dbReference type="PROSITE" id="PS51722"/>
    </source>
</evidence>
<evidence type="ECO:0000313" key="9">
    <source>
        <dbReference type="Proteomes" id="UP000778523"/>
    </source>
</evidence>
<dbReference type="SMART" id="SM00838">
    <property type="entry name" value="EFG_C"/>
    <property type="match status" value="1"/>
</dbReference>
<dbReference type="NCBIfam" id="NF009891">
    <property type="entry name" value="PRK13351.1-1"/>
    <property type="match status" value="1"/>
</dbReference>
<dbReference type="Pfam" id="PF22042">
    <property type="entry name" value="EF-G_D2"/>
    <property type="match status" value="1"/>
</dbReference>
<dbReference type="SUPFAM" id="SSF52540">
    <property type="entry name" value="P-loop containing nucleoside triphosphate hydrolases"/>
    <property type="match status" value="1"/>
</dbReference>
<dbReference type="InterPro" id="IPR003593">
    <property type="entry name" value="AAA+_ATPase"/>
</dbReference>
<dbReference type="InterPro" id="IPR020568">
    <property type="entry name" value="Ribosomal_Su5_D2-typ_SF"/>
</dbReference>
<dbReference type="InterPro" id="IPR027417">
    <property type="entry name" value="P-loop_NTPase"/>
</dbReference>
<dbReference type="InterPro" id="IPR009000">
    <property type="entry name" value="Transl_B-barrel_sf"/>
</dbReference>
<accession>A0ABX2IDH9</accession>
<dbReference type="Gene3D" id="3.40.50.300">
    <property type="entry name" value="P-loop containing nucleotide triphosphate hydrolases"/>
    <property type="match status" value="1"/>
</dbReference>
<dbReference type="InterPro" id="IPR000795">
    <property type="entry name" value="T_Tr_GTP-bd_dom"/>
</dbReference>
<dbReference type="SUPFAM" id="SSF50447">
    <property type="entry name" value="Translation proteins"/>
    <property type="match status" value="1"/>
</dbReference>
<dbReference type="SMART" id="SM00382">
    <property type="entry name" value="AAA"/>
    <property type="match status" value="1"/>
</dbReference>
<feature type="domain" description="Tr-type G" evidence="7">
    <location>
        <begin position="5"/>
        <end position="261"/>
    </location>
</feature>
<organism evidence="8 9">
    <name type="scientific">Uliginosibacterium aquaticum</name>
    <dbReference type="NCBI Taxonomy" id="2731212"/>
    <lineage>
        <taxon>Bacteria</taxon>
        <taxon>Pseudomonadati</taxon>
        <taxon>Pseudomonadota</taxon>
        <taxon>Betaproteobacteria</taxon>
        <taxon>Rhodocyclales</taxon>
        <taxon>Zoogloeaceae</taxon>
        <taxon>Uliginosibacterium</taxon>
    </lineage>
</organism>
<dbReference type="Gene3D" id="3.30.70.240">
    <property type="match status" value="1"/>
</dbReference>